<sequence>MLRRMRGTSRAISQPLLQCTFYEDLPDRYSKCYQFADGSIICLSNTTPNELFINTNGKRLNADLSALGDMEHVNQFVEENALFLLMFDKERYNEERKCHKIFRAAVKGNKLVIKLVNVLNLNDELVMFAWSPHTLHQIGDQIHIRHVTQREREAPLKSIKVPDSVPDGYQIFFKGALYVIRNSRTEMKITRINDEIVLIETPLRNDLSVHGYDHSDTLYLFHFDEIIALNTETLTHRLWRIDRPCGYYMDDFDYSVGVYRNQLTLRLVYEAAHSTELYTVDLPY</sequence>
<evidence type="ECO:0000313" key="2">
    <source>
        <dbReference type="Proteomes" id="UP001432322"/>
    </source>
</evidence>
<name>A0AAV5VPX0_9BILA</name>
<proteinExistence type="predicted"/>
<evidence type="ECO:0008006" key="3">
    <source>
        <dbReference type="Google" id="ProtNLM"/>
    </source>
</evidence>
<keyword evidence="2" id="KW-1185">Reference proteome</keyword>
<evidence type="ECO:0000313" key="1">
    <source>
        <dbReference type="EMBL" id="GMT19824.1"/>
    </source>
</evidence>
<reference evidence="1" key="1">
    <citation type="submission" date="2023-10" db="EMBL/GenBank/DDBJ databases">
        <title>Genome assembly of Pristionchus species.</title>
        <authorList>
            <person name="Yoshida K."/>
            <person name="Sommer R.J."/>
        </authorList>
    </citation>
    <scope>NUCLEOTIDE SEQUENCE</scope>
    <source>
        <strain evidence="1">RS5133</strain>
    </source>
</reference>
<comment type="caution">
    <text evidence="1">The sequence shown here is derived from an EMBL/GenBank/DDBJ whole genome shotgun (WGS) entry which is preliminary data.</text>
</comment>
<gene>
    <name evidence="1" type="ORF">PFISCL1PPCAC_11121</name>
</gene>
<dbReference type="EMBL" id="BTSY01000003">
    <property type="protein sequence ID" value="GMT19824.1"/>
    <property type="molecule type" value="Genomic_DNA"/>
</dbReference>
<dbReference type="Proteomes" id="UP001432322">
    <property type="component" value="Unassembled WGS sequence"/>
</dbReference>
<dbReference type="AlphaFoldDB" id="A0AAV5VPX0"/>
<protein>
    <recommendedName>
        <fullName evidence="3">DUF295 domain-containing protein</fullName>
    </recommendedName>
</protein>
<organism evidence="1 2">
    <name type="scientific">Pristionchus fissidentatus</name>
    <dbReference type="NCBI Taxonomy" id="1538716"/>
    <lineage>
        <taxon>Eukaryota</taxon>
        <taxon>Metazoa</taxon>
        <taxon>Ecdysozoa</taxon>
        <taxon>Nematoda</taxon>
        <taxon>Chromadorea</taxon>
        <taxon>Rhabditida</taxon>
        <taxon>Rhabditina</taxon>
        <taxon>Diplogasteromorpha</taxon>
        <taxon>Diplogasteroidea</taxon>
        <taxon>Neodiplogasteridae</taxon>
        <taxon>Pristionchus</taxon>
    </lineage>
</organism>
<accession>A0AAV5VPX0</accession>